<organism evidence="3">
    <name type="scientific">Amphimedon queenslandica</name>
    <name type="common">Sponge</name>
    <dbReference type="NCBI Taxonomy" id="400682"/>
    <lineage>
        <taxon>Eukaryota</taxon>
        <taxon>Metazoa</taxon>
        <taxon>Porifera</taxon>
        <taxon>Demospongiae</taxon>
        <taxon>Heteroscleromorpha</taxon>
        <taxon>Haplosclerida</taxon>
        <taxon>Niphatidae</taxon>
        <taxon>Amphimedon</taxon>
    </lineage>
</organism>
<accession>A0A1X7UM69</accession>
<dbReference type="AlphaFoldDB" id="A0A1X7UM69"/>
<proteinExistence type="predicted"/>
<evidence type="ECO:0000256" key="2">
    <source>
        <dbReference type="SAM" id="SignalP"/>
    </source>
</evidence>
<reference evidence="4" key="1">
    <citation type="journal article" date="2010" name="Nature">
        <title>The Amphimedon queenslandica genome and the evolution of animal complexity.</title>
        <authorList>
            <person name="Srivastava M."/>
            <person name="Simakov O."/>
            <person name="Chapman J."/>
            <person name="Fahey B."/>
            <person name="Gauthier M.E."/>
            <person name="Mitros T."/>
            <person name="Richards G.S."/>
            <person name="Conaco C."/>
            <person name="Dacre M."/>
            <person name="Hellsten U."/>
            <person name="Larroux C."/>
            <person name="Putnam N.H."/>
            <person name="Stanke M."/>
            <person name="Adamska M."/>
            <person name="Darling A."/>
            <person name="Degnan S.M."/>
            <person name="Oakley T.H."/>
            <person name="Plachetzki D.C."/>
            <person name="Zhai Y."/>
            <person name="Adamski M."/>
            <person name="Calcino A."/>
            <person name="Cummins S.F."/>
            <person name="Goodstein D.M."/>
            <person name="Harris C."/>
            <person name="Jackson D.J."/>
            <person name="Leys S.P."/>
            <person name="Shu S."/>
            <person name="Woodcroft B.J."/>
            <person name="Vervoort M."/>
            <person name="Kosik K.S."/>
            <person name="Manning G."/>
            <person name="Degnan B.M."/>
            <person name="Rokhsar D.S."/>
        </authorList>
    </citation>
    <scope>NUCLEOTIDE SEQUENCE [LARGE SCALE GENOMIC DNA]</scope>
</reference>
<reference evidence="3" key="2">
    <citation type="submission" date="2017-05" db="UniProtKB">
        <authorList>
            <consortium name="EnsemblMetazoa"/>
        </authorList>
    </citation>
    <scope>IDENTIFICATION</scope>
</reference>
<dbReference type="EnsemblMetazoa" id="Aqu2.1.28863_001">
    <property type="protein sequence ID" value="Aqu2.1.28863_001"/>
    <property type="gene ID" value="Aqu2.1.28863"/>
</dbReference>
<keyword evidence="1" id="KW-1133">Transmembrane helix</keyword>
<evidence type="ECO:0000256" key="1">
    <source>
        <dbReference type="SAM" id="Phobius"/>
    </source>
</evidence>
<feature type="chain" id="PRO_5013367434" evidence="2">
    <location>
        <begin position="22"/>
        <end position="264"/>
    </location>
</feature>
<dbReference type="InParanoid" id="A0A1X7UM69"/>
<feature type="transmembrane region" description="Helical" evidence="1">
    <location>
        <begin position="191"/>
        <end position="210"/>
    </location>
</feature>
<keyword evidence="1" id="KW-0812">Transmembrane</keyword>
<gene>
    <name evidence="3" type="primary">109582830</name>
</gene>
<feature type="transmembrane region" description="Helical" evidence="1">
    <location>
        <begin position="155"/>
        <end position="179"/>
    </location>
</feature>
<keyword evidence="1" id="KW-0472">Membrane</keyword>
<name>A0A1X7UM69_AMPQE</name>
<keyword evidence="2" id="KW-0732">Signal</keyword>
<feature type="signal peptide" evidence="2">
    <location>
        <begin position="1"/>
        <end position="21"/>
    </location>
</feature>
<evidence type="ECO:0000313" key="4">
    <source>
        <dbReference type="Proteomes" id="UP000007879"/>
    </source>
</evidence>
<dbReference type="KEGG" id="aqu:109582830"/>
<keyword evidence="4" id="KW-1185">Reference proteome</keyword>
<dbReference type="Proteomes" id="UP000007879">
    <property type="component" value="Unassembled WGS sequence"/>
</dbReference>
<sequence length="264" mass="29535">MGHFSVLILIHILLILRPVEGENNDGHCYDHDESSCSKKGSLKKEETAVNTGGFSFWGAFKKVGRAAINKVHDFSMEVANNIGEILRTVINEEALNATISAGKDALSQIFDSNNTVTAVGSKVLSVSILVGVMFINYFLIHYFSLLSLLTLDAGIALLHGIFGPLQIIIWFITGCSLISQGLLYTLYYPQFSATLLILLFIFSCCCWPYLRRQSRYLRNSSDTVFVIEAQLERLEAHLAQRKERDKEIKAQLDRIEGILEKDSP</sequence>
<evidence type="ECO:0000313" key="3">
    <source>
        <dbReference type="EnsemblMetazoa" id="Aqu2.1.28863_001"/>
    </source>
</evidence>
<protein>
    <submittedName>
        <fullName evidence="3">Uncharacterized protein</fullName>
    </submittedName>
</protein>
<feature type="transmembrane region" description="Helical" evidence="1">
    <location>
        <begin position="123"/>
        <end position="143"/>
    </location>
</feature>
<dbReference type="EnsemblMetazoa" id="XM_019997815.1">
    <property type="protein sequence ID" value="XP_019853374.1"/>
    <property type="gene ID" value="LOC109582830"/>
</dbReference>